<feature type="transmembrane region" description="Helical" evidence="2">
    <location>
        <begin position="6"/>
        <end position="25"/>
    </location>
</feature>
<dbReference type="RefSeq" id="XP_028859339.1">
    <property type="nucleotide sequence ID" value="XM_029008743.1"/>
</dbReference>
<dbReference type="KEGG" id="pmal:PMUG01_03010200"/>
<dbReference type="EMBL" id="LT594624">
    <property type="protein sequence ID" value="SBT86151.1"/>
    <property type="molecule type" value="Genomic_DNA"/>
</dbReference>
<dbReference type="AlphaFoldDB" id="A0A1D3JI96"/>
<dbReference type="InterPro" id="IPR022139">
    <property type="entry name" value="Fam-L/Fam-M-like_plasmodium"/>
</dbReference>
<dbReference type="VEuPathDB" id="PlasmoDB:PmUG01_03010200"/>
<dbReference type="Pfam" id="PF12420">
    <property type="entry name" value="DUF3671"/>
    <property type="match status" value="1"/>
</dbReference>
<keyword evidence="2" id="KW-0812">Transmembrane</keyword>
<feature type="transmembrane region" description="Helical" evidence="2">
    <location>
        <begin position="156"/>
        <end position="176"/>
    </location>
</feature>
<feature type="transmembrane region" description="Helical" evidence="2">
    <location>
        <begin position="243"/>
        <end position="267"/>
    </location>
</feature>
<name>A0A1D3JI96_PLAMA</name>
<evidence type="ECO:0000256" key="1">
    <source>
        <dbReference type="SAM" id="MobiDB-lite"/>
    </source>
</evidence>
<evidence type="ECO:0000256" key="2">
    <source>
        <dbReference type="SAM" id="Phobius"/>
    </source>
</evidence>
<evidence type="ECO:0000313" key="3">
    <source>
        <dbReference type="EMBL" id="SBT86151.1"/>
    </source>
</evidence>
<dbReference type="Proteomes" id="UP000219813">
    <property type="component" value="Chromosome 3"/>
</dbReference>
<evidence type="ECO:0000313" key="4">
    <source>
        <dbReference type="Proteomes" id="UP000219813"/>
    </source>
</evidence>
<reference evidence="3 4" key="1">
    <citation type="submission" date="2016-06" db="EMBL/GenBank/DDBJ databases">
        <authorList>
            <consortium name="Pathogen Informatics"/>
        </authorList>
    </citation>
    <scope>NUCLEOTIDE SEQUENCE [LARGE SCALE GENOMIC DNA]</scope>
</reference>
<keyword evidence="2" id="KW-0472">Membrane</keyword>
<organism evidence="3 4">
    <name type="scientific">Plasmodium malariae</name>
    <dbReference type="NCBI Taxonomy" id="5858"/>
    <lineage>
        <taxon>Eukaryota</taxon>
        <taxon>Sar</taxon>
        <taxon>Alveolata</taxon>
        <taxon>Apicomplexa</taxon>
        <taxon>Aconoidasida</taxon>
        <taxon>Haemosporida</taxon>
        <taxon>Plasmodiidae</taxon>
        <taxon>Plasmodium</taxon>
        <taxon>Plasmodium (Plasmodium)</taxon>
    </lineage>
</organism>
<gene>
    <name evidence="3" type="primary">PmUG01_03010200</name>
    <name evidence="3" type="ORF">PMUG01_03010200</name>
</gene>
<accession>A0A1D3JI96</accession>
<keyword evidence="4" id="KW-1185">Reference proteome</keyword>
<feature type="region of interest" description="Disordered" evidence="1">
    <location>
        <begin position="85"/>
        <end position="106"/>
    </location>
</feature>
<sequence length="282" mass="33290">MKLLFLIKFAVYIFLTWVHNLSRYLRTFNNNLDWSYKLSRKIDKRTYRLLENYKNDKYLSIIGLKEETSYKGQNEKKYICTNEKGNQVKKKQKSRSSLNNGESNKQDMKNKSCIFETKIYSHLEKKVFKELDYVDFIKNNKAISDKLYKKIILKKCGLRISLPLLLFLLLSISLILDLFVGYGPVYVLKVILKSFDDKYYSTIAKNFYSAVGPFGDFFRELFTIYKVADGATIVKKLNTVNGLFGILIHFLPFIILGVIIISGIIYYHKKVKKYEKIKFRRR</sequence>
<keyword evidence="2" id="KW-1133">Transmembrane helix</keyword>
<dbReference type="GeneID" id="39866666"/>
<proteinExistence type="predicted"/>
<protein>
    <submittedName>
        <fullName evidence="3">Fam-l protein</fullName>
    </submittedName>
</protein>